<gene>
    <name evidence="6" type="ORF">H9Q16_01835</name>
</gene>
<keyword evidence="7" id="KW-1185">Reference proteome</keyword>
<dbReference type="GO" id="GO:0008745">
    <property type="term" value="F:N-acetylmuramoyl-L-alanine amidase activity"/>
    <property type="evidence" value="ECO:0007669"/>
    <property type="project" value="UniProtKB-EC"/>
</dbReference>
<accession>A0A927D2D8</accession>
<sequence length="215" mass="23071">MQVAQHLSANCGPRRDGLRPELVVIHYTAMQTAAAAIARLCDPAAEVSAHYVISRHGAITQLVDESMRAWHAGAGSWGGRGDVNSRSIGIELDHRGTHPFAAPQIDALEEMLHAIMARWDIAAEGIIGHSDMAPGRKSDPGPRFDWRRLERQGLARRRGQGAATGTVTPETFQAAAVAVGYPADVSHEALLEAVRHRYRPGGCGPVSTADIIPLL</sequence>
<name>A0A927D2D8_9RHOB</name>
<evidence type="ECO:0000256" key="3">
    <source>
        <dbReference type="ARBA" id="ARBA00022801"/>
    </source>
</evidence>
<evidence type="ECO:0000259" key="5">
    <source>
        <dbReference type="SMART" id="SM00644"/>
    </source>
</evidence>
<evidence type="ECO:0000256" key="1">
    <source>
        <dbReference type="ARBA" id="ARBA00001561"/>
    </source>
</evidence>
<dbReference type="CDD" id="cd06583">
    <property type="entry name" value="PGRP"/>
    <property type="match status" value="1"/>
</dbReference>
<dbReference type="GO" id="GO:0009253">
    <property type="term" value="P:peptidoglycan catabolic process"/>
    <property type="evidence" value="ECO:0007669"/>
    <property type="project" value="InterPro"/>
</dbReference>
<dbReference type="EC" id="3.5.1.28" evidence="2"/>
<reference evidence="6" key="1">
    <citation type="submission" date="2020-08" db="EMBL/GenBank/DDBJ databases">
        <title>Sulfitobacter aestuariivivens sp. nov., isolated from a tidal flat.</title>
        <authorList>
            <person name="Park S."/>
            <person name="Yoon J.-H."/>
        </authorList>
    </citation>
    <scope>NUCLEOTIDE SEQUENCE</scope>
    <source>
        <strain evidence="6">TSTF-M16</strain>
    </source>
</reference>
<dbReference type="Gene3D" id="3.40.80.10">
    <property type="entry name" value="Peptidoglycan recognition protein-like"/>
    <property type="match status" value="1"/>
</dbReference>
<dbReference type="Proteomes" id="UP000635142">
    <property type="component" value="Unassembled WGS sequence"/>
</dbReference>
<dbReference type="PANTHER" id="PTHR30417:SF1">
    <property type="entry name" value="N-ACETYLMURAMOYL-L-ALANINE AMIDASE AMID"/>
    <property type="match status" value="1"/>
</dbReference>
<dbReference type="InterPro" id="IPR036505">
    <property type="entry name" value="Amidase/PGRP_sf"/>
</dbReference>
<evidence type="ECO:0000256" key="4">
    <source>
        <dbReference type="ARBA" id="ARBA00023316"/>
    </source>
</evidence>
<organism evidence="6 7">
    <name type="scientific">Sulfitobacter aestuariivivens</name>
    <dbReference type="NCBI Taxonomy" id="2766981"/>
    <lineage>
        <taxon>Bacteria</taxon>
        <taxon>Pseudomonadati</taxon>
        <taxon>Pseudomonadota</taxon>
        <taxon>Alphaproteobacteria</taxon>
        <taxon>Rhodobacterales</taxon>
        <taxon>Roseobacteraceae</taxon>
        <taxon>Sulfitobacter</taxon>
    </lineage>
</organism>
<dbReference type="InterPro" id="IPR002502">
    <property type="entry name" value="Amidase_domain"/>
</dbReference>
<dbReference type="SMART" id="SM00644">
    <property type="entry name" value="Ami_2"/>
    <property type="match status" value="1"/>
</dbReference>
<dbReference type="GO" id="GO:0071555">
    <property type="term" value="P:cell wall organization"/>
    <property type="evidence" value="ECO:0007669"/>
    <property type="project" value="UniProtKB-KW"/>
</dbReference>
<keyword evidence="4" id="KW-0961">Cell wall biogenesis/degradation</keyword>
<evidence type="ECO:0000313" key="7">
    <source>
        <dbReference type="Proteomes" id="UP000635142"/>
    </source>
</evidence>
<comment type="catalytic activity">
    <reaction evidence="1">
        <text>Hydrolyzes the link between N-acetylmuramoyl residues and L-amino acid residues in certain cell-wall glycopeptides.</text>
        <dbReference type="EC" id="3.5.1.28"/>
    </reaction>
</comment>
<dbReference type="PANTHER" id="PTHR30417">
    <property type="entry name" value="N-ACETYLMURAMOYL-L-ALANINE AMIDASE AMID"/>
    <property type="match status" value="1"/>
</dbReference>
<dbReference type="RefSeq" id="WP_191073671.1">
    <property type="nucleotide sequence ID" value="NZ_JACTAG010000001.1"/>
</dbReference>
<feature type="domain" description="N-acetylmuramoyl-L-alanine amidase" evidence="5">
    <location>
        <begin position="8"/>
        <end position="141"/>
    </location>
</feature>
<dbReference type="InterPro" id="IPR051206">
    <property type="entry name" value="NAMLAA_amidase_2"/>
</dbReference>
<protein>
    <recommendedName>
        <fullName evidence="2">N-acetylmuramoyl-L-alanine amidase</fullName>
        <ecNumber evidence="2">3.5.1.28</ecNumber>
    </recommendedName>
</protein>
<proteinExistence type="predicted"/>
<keyword evidence="3" id="KW-0378">Hydrolase</keyword>
<evidence type="ECO:0000256" key="2">
    <source>
        <dbReference type="ARBA" id="ARBA00011901"/>
    </source>
</evidence>
<dbReference type="EMBL" id="JACTAG010000001">
    <property type="protein sequence ID" value="MBD3662654.1"/>
    <property type="molecule type" value="Genomic_DNA"/>
</dbReference>
<comment type="caution">
    <text evidence="6">The sequence shown here is derived from an EMBL/GenBank/DDBJ whole genome shotgun (WGS) entry which is preliminary data.</text>
</comment>
<dbReference type="Pfam" id="PF01510">
    <property type="entry name" value="Amidase_2"/>
    <property type="match status" value="1"/>
</dbReference>
<evidence type="ECO:0000313" key="6">
    <source>
        <dbReference type="EMBL" id="MBD3662654.1"/>
    </source>
</evidence>
<dbReference type="AlphaFoldDB" id="A0A927D2D8"/>
<dbReference type="GO" id="GO:0009254">
    <property type="term" value="P:peptidoglycan turnover"/>
    <property type="evidence" value="ECO:0007669"/>
    <property type="project" value="TreeGrafter"/>
</dbReference>
<dbReference type="SUPFAM" id="SSF55846">
    <property type="entry name" value="N-acetylmuramoyl-L-alanine amidase-like"/>
    <property type="match status" value="1"/>
</dbReference>